<evidence type="ECO:0000313" key="1">
    <source>
        <dbReference type="EMBL" id="CAE0307562.1"/>
    </source>
</evidence>
<name>A0A7S3HX20_9SPIT</name>
<proteinExistence type="predicted"/>
<accession>A0A7S3HX20</accession>
<dbReference type="AlphaFoldDB" id="A0A7S3HX20"/>
<dbReference type="EMBL" id="HBIE01007703">
    <property type="protein sequence ID" value="CAE0307562.1"/>
    <property type="molecule type" value="Transcribed_RNA"/>
</dbReference>
<protein>
    <submittedName>
        <fullName evidence="1">Uncharacterized protein</fullName>
    </submittedName>
</protein>
<gene>
    <name evidence="1" type="ORF">FEHR0123_LOCUS2469</name>
</gene>
<organism evidence="1">
    <name type="scientific">Favella ehrenbergii</name>
    <dbReference type="NCBI Taxonomy" id="182087"/>
    <lineage>
        <taxon>Eukaryota</taxon>
        <taxon>Sar</taxon>
        <taxon>Alveolata</taxon>
        <taxon>Ciliophora</taxon>
        <taxon>Intramacronucleata</taxon>
        <taxon>Spirotrichea</taxon>
        <taxon>Choreotrichia</taxon>
        <taxon>Tintinnida</taxon>
        <taxon>Xystonellidae</taxon>
        <taxon>Favella</taxon>
    </lineage>
</organism>
<reference evidence="1" key="1">
    <citation type="submission" date="2021-01" db="EMBL/GenBank/DDBJ databases">
        <authorList>
            <person name="Corre E."/>
            <person name="Pelletier E."/>
            <person name="Niang G."/>
            <person name="Scheremetjew M."/>
            <person name="Finn R."/>
            <person name="Kale V."/>
            <person name="Holt S."/>
            <person name="Cochrane G."/>
            <person name="Meng A."/>
            <person name="Brown T."/>
            <person name="Cohen L."/>
        </authorList>
    </citation>
    <scope>NUCLEOTIDE SEQUENCE</scope>
    <source>
        <strain evidence="1">Fehren 1</strain>
    </source>
</reference>
<sequence>MKRLAKQYDPLLEASIDSIIDSSLEDPVTVLDGSQLREPSIITVEAVPLSVLEEVYREGRKRLQMCQSSLLFKYNDDKNKIFGVLKKELEVTFESLKQAVFI</sequence>